<feature type="chain" id="PRO_5046454436" description="Gram-positive cocci surface proteins LPxTG domain-containing protein" evidence="6">
    <location>
        <begin position="25"/>
        <end position="521"/>
    </location>
</feature>
<keyword evidence="4" id="KW-0572">Peptidoglycan-anchor</keyword>
<keyword evidence="5" id="KW-0472">Membrane</keyword>
<proteinExistence type="predicted"/>
<comment type="caution">
    <text evidence="8">The sequence shown here is derived from an EMBL/GenBank/DDBJ whole genome shotgun (WGS) entry which is preliminary data.</text>
</comment>
<evidence type="ECO:0000256" key="4">
    <source>
        <dbReference type="ARBA" id="ARBA00023088"/>
    </source>
</evidence>
<accession>A0ABP4VFI5</accession>
<evidence type="ECO:0000256" key="3">
    <source>
        <dbReference type="ARBA" id="ARBA00022729"/>
    </source>
</evidence>
<dbReference type="InterPro" id="IPR019931">
    <property type="entry name" value="LPXTG_anchor"/>
</dbReference>
<evidence type="ECO:0000256" key="5">
    <source>
        <dbReference type="SAM" id="Phobius"/>
    </source>
</evidence>
<evidence type="ECO:0000313" key="9">
    <source>
        <dbReference type="Proteomes" id="UP001501057"/>
    </source>
</evidence>
<evidence type="ECO:0000259" key="7">
    <source>
        <dbReference type="PROSITE" id="PS50847"/>
    </source>
</evidence>
<dbReference type="PROSITE" id="PS50847">
    <property type="entry name" value="GRAM_POS_ANCHORING"/>
    <property type="match status" value="1"/>
</dbReference>
<keyword evidence="5" id="KW-0812">Transmembrane</keyword>
<gene>
    <name evidence="8" type="ORF">GCM10009710_02430</name>
</gene>
<dbReference type="NCBIfam" id="TIGR01167">
    <property type="entry name" value="LPXTG_anchor"/>
    <property type="match status" value="1"/>
</dbReference>
<feature type="signal peptide" evidence="6">
    <location>
        <begin position="1"/>
        <end position="24"/>
    </location>
</feature>
<feature type="transmembrane region" description="Helical" evidence="5">
    <location>
        <begin position="496"/>
        <end position="515"/>
    </location>
</feature>
<protein>
    <recommendedName>
        <fullName evidence="7">Gram-positive cocci surface proteins LPxTG domain-containing protein</fullName>
    </recommendedName>
</protein>
<reference evidence="9" key="1">
    <citation type="journal article" date="2019" name="Int. J. Syst. Evol. Microbiol.">
        <title>The Global Catalogue of Microorganisms (GCM) 10K type strain sequencing project: providing services to taxonomists for standard genome sequencing and annotation.</title>
        <authorList>
            <consortium name="The Broad Institute Genomics Platform"/>
            <consortium name="The Broad Institute Genome Sequencing Center for Infectious Disease"/>
            <person name="Wu L."/>
            <person name="Ma J."/>
        </authorList>
    </citation>
    <scope>NUCLEOTIDE SEQUENCE [LARGE SCALE GENOMIC DNA]</scope>
    <source>
        <strain evidence="9">JCM 13518</strain>
    </source>
</reference>
<keyword evidence="9" id="KW-1185">Reference proteome</keyword>
<evidence type="ECO:0000256" key="1">
    <source>
        <dbReference type="ARBA" id="ARBA00022512"/>
    </source>
</evidence>
<evidence type="ECO:0000313" key="8">
    <source>
        <dbReference type="EMBL" id="GAA1725211.1"/>
    </source>
</evidence>
<dbReference type="RefSeq" id="WP_344196876.1">
    <property type="nucleotide sequence ID" value="NZ_BAAAME010000002.1"/>
</dbReference>
<evidence type="ECO:0000256" key="6">
    <source>
        <dbReference type="SAM" id="SignalP"/>
    </source>
</evidence>
<keyword evidence="3 6" id="KW-0732">Signal</keyword>
<keyword evidence="1" id="KW-0134">Cell wall</keyword>
<name>A0ABP4VFI5_9ACTN</name>
<dbReference type="Pfam" id="PF00746">
    <property type="entry name" value="Gram_pos_anchor"/>
    <property type="match status" value="1"/>
</dbReference>
<keyword evidence="5" id="KW-1133">Transmembrane helix</keyword>
<sequence>MRPVRLLIALLAVLLMATMAPAMAAPAPTITVDPTITSRSAYRVIGVPVSAANLTGTSADLLLDGELVRSLPVAGDGTITLDHVTFPTITRGQHTLGLRQGGAVVASAAITVAFDPFEVVPRPIWITAEKLRDEGVVLSGQNLGVRTNFIAQVASVRREAQSDVNGRLEFTIRTEDELLAPGLYPAGVFEQPGNDPNRLSYRNLRVTVLDAVTRDRGTVVEGSGFAPESEVQLLVGGQVQGSAVPNSDGVVRIDAPVTATVDVTLRGPSGEVTRSLSLTRRADLTAEPTPAEVAEAARIIQAAQDLQATSQTLKERVEEVAQTSGASSSTAPVPVILPNGLIQDEIRAVESIYGTYPGATTTQTAGGTLSINAGGLQSQMSSQVDRENARIRELLARTQSGSTPDLDALLAEIAEAMRNTEAAQKAVIRSSTPELIPGALSANGVATVPVPSSFRGLHQVAVVDLATGIVTVSQQFQVATPADGTLPNTGSDVGPAWIAAGALAAAAGAVLLVSGRRRRYS</sequence>
<feature type="domain" description="Gram-positive cocci surface proteins LPxTG" evidence="7">
    <location>
        <begin position="486"/>
        <end position="521"/>
    </location>
</feature>
<evidence type="ECO:0000256" key="2">
    <source>
        <dbReference type="ARBA" id="ARBA00022525"/>
    </source>
</evidence>
<dbReference type="Proteomes" id="UP001501057">
    <property type="component" value="Unassembled WGS sequence"/>
</dbReference>
<keyword evidence="2" id="KW-0964">Secreted</keyword>
<dbReference type="EMBL" id="BAAAME010000002">
    <property type="protein sequence ID" value="GAA1725211.1"/>
    <property type="molecule type" value="Genomic_DNA"/>
</dbReference>
<organism evidence="8 9">
    <name type="scientific">Aeromicrobium alkaliterrae</name>
    <dbReference type="NCBI Taxonomy" id="302168"/>
    <lineage>
        <taxon>Bacteria</taxon>
        <taxon>Bacillati</taxon>
        <taxon>Actinomycetota</taxon>
        <taxon>Actinomycetes</taxon>
        <taxon>Propionibacteriales</taxon>
        <taxon>Nocardioidaceae</taxon>
        <taxon>Aeromicrobium</taxon>
    </lineage>
</organism>